<reference evidence="3" key="3">
    <citation type="submission" date="2020-12" db="UniProtKB">
        <authorList>
            <consortium name="EnsemblPlants"/>
        </authorList>
    </citation>
    <scope>IDENTIFICATION</scope>
</reference>
<dbReference type="Gene3D" id="3.70.10.10">
    <property type="match status" value="1"/>
</dbReference>
<gene>
    <name evidence="3" type="primary">LOC112284370</name>
    <name evidence="2" type="ORF">PHYPA_009712</name>
</gene>
<feature type="region of interest" description="Disordered" evidence="1">
    <location>
        <begin position="470"/>
        <end position="539"/>
    </location>
</feature>
<dbReference type="EnsemblPlants" id="Pp3c7_570V3.1">
    <property type="protein sequence ID" value="Pp3c7_570V3.1"/>
    <property type="gene ID" value="Pp3c7_570"/>
</dbReference>
<dbReference type="EnsemblPlants" id="Pp3c7_570V3.3">
    <property type="protein sequence ID" value="Pp3c7_570V3.3"/>
    <property type="gene ID" value="Pp3c7_570"/>
</dbReference>
<dbReference type="EMBL" id="ABEU02000007">
    <property type="protein sequence ID" value="PNR50526.1"/>
    <property type="molecule type" value="Genomic_DNA"/>
</dbReference>
<dbReference type="PANTHER" id="PTHR15237:SF0">
    <property type="entry name" value="CELL CYCLE CHECKPOINT CONTROL PROTEIN"/>
    <property type="match status" value="1"/>
</dbReference>
<dbReference type="GeneID" id="112284370"/>
<evidence type="ECO:0008006" key="5">
    <source>
        <dbReference type="Google" id="ProtNLM"/>
    </source>
</evidence>
<dbReference type="GO" id="GO:0000076">
    <property type="term" value="P:DNA replication checkpoint signaling"/>
    <property type="evidence" value="ECO:0000318"/>
    <property type="project" value="GO_Central"/>
</dbReference>
<dbReference type="OrthoDB" id="60092at2759"/>
<dbReference type="RefSeq" id="XP_024379882.1">
    <property type="nucleotide sequence ID" value="XM_024524114.2"/>
</dbReference>
<proteinExistence type="predicted"/>
<dbReference type="SUPFAM" id="SSF55979">
    <property type="entry name" value="DNA clamp"/>
    <property type="match status" value="1"/>
</dbReference>
<dbReference type="PANTHER" id="PTHR15237">
    <property type="entry name" value="DNA REPAIR PROTEIN RAD9"/>
    <property type="match status" value="1"/>
</dbReference>
<dbReference type="Proteomes" id="UP000006727">
    <property type="component" value="Chromosome 7"/>
</dbReference>
<name>A0A2K1K9S4_PHYPA</name>
<dbReference type="STRING" id="3218.A0A2K1K9S4"/>
<sequence length="539" mass="59854">MVSRDCRVVWERQGCRVGAHAQLLRETVRAKEGKMECELSGNQIKSLNRAVNCLYRIGSELLIEVLPDKLSLRTLNSAWSAFLSVTFKGHFFDAYRVHTPNAACSVLLKSVCTVFRTPTSSMEKLTITLADKDASKLQWTIQCLNGIRKTYGITCNNDTEMQNVLLERNSFPSHLVIKPKDLSRLLGHFQSSLQEMTLIATEPVTIDMGSESEAKAIELKSYIDPARVTTDGSLHTQLWIDPSEELAAYTHKGPPVDVTFSVKELKAFMAFCEGADADMHMYFDKAGKPVLIAPRFGLDDSAHSNFDSTLVLATMMSSQLRGADDSSGQAIHTANSNGAGPSSREGSQDRTPSNDSVRRGNRPDMTPGSAHRSDETAIWSDLSGSARRTNGTQRRTSINQPTPVLHTHQNLDDSEDSRRNLPDSEDASEEIPTLNRHEPESARRKRLLKPSDIDPSVKVSSVQTFPETALRPLKDAYGLRPESTSQQEPSGRNLDDETPRPRQPLWEENSSDADCEDDTEDPDDEFCVPTTPPERRGSY</sequence>
<feature type="compositionally biased region" description="Polar residues" evidence="1">
    <location>
        <begin position="382"/>
        <end position="402"/>
    </location>
</feature>
<accession>A0A2K1K9S4</accession>
<reference evidence="2 4" key="1">
    <citation type="journal article" date="2008" name="Science">
        <title>The Physcomitrella genome reveals evolutionary insights into the conquest of land by plants.</title>
        <authorList>
            <person name="Rensing S."/>
            <person name="Lang D."/>
            <person name="Zimmer A."/>
            <person name="Terry A."/>
            <person name="Salamov A."/>
            <person name="Shapiro H."/>
            <person name="Nishiyama T."/>
            <person name="Perroud P.-F."/>
            <person name="Lindquist E."/>
            <person name="Kamisugi Y."/>
            <person name="Tanahashi T."/>
            <person name="Sakakibara K."/>
            <person name="Fujita T."/>
            <person name="Oishi K."/>
            <person name="Shin-I T."/>
            <person name="Kuroki Y."/>
            <person name="Toyoda A."/>
            <person name="Suzuki Y."/>
            <person name="Hashimoto A."/>
            <person name="Yamaguchi K."/>
            <person name="Sugano A."/>
            <person name="Kohara Y."/>
            <person name="Fujiyama A."/>
            <person name="Anterola A."/>
            <person name="Aoki S."/>
            <person name="Ashton N."/>
            <person name="Barbazuk W.B."/>
            <person name="Barker E."/>
            <person name="Bennetzen J."/>
            <person name="Bezanilla M."/>
            <person name="Blankenship R."/>
            <person name="Cho S.H."/>
            <person name="Dutcher S."/>
            <person name="Estelle M."/>
            <person name="Fawcett J.A."/>
            <person name="Gundlach H."/>
            <person name="Hanada K."/>
            <person name="Heyl A."/>
            <person name="Hicks K.A."/>
            <person name="Hugh J."/>
            <person name="Lohr M."/>
            <person name="Mayer K."/>
            <person name="Melkozernov A."/>
            <person name="Murata T."/>
            <person name="Nelson D."/>
            <person name="Pils B."/>
            <person name="Prigge M."/>
            <person name="Reiss B."/>
            <person name="Renner T."/>
            <person name="Rombauts S."/>
            <person name="Rushton P."/>
            <person name="Sanderfoot A."/>
            <person name="Schween G."/>
            <person name="Shiu S.-H."/>
            <person name="Stueber K."/>
            <person name="Theodoulou F.L."/>
            <person name="Tu H."/>
            <person name="Van de Peer Y."/>
            <person name="Verrier P.J."/>
            <person name="Waters E."/>
            <person name="Wood A."/>
            <person name="Yang L."/>
            <person name="Cove D."/>
            <person name="Cuming A."/>
            <person name="Hasebe M."/>
            <person name="Lucas S."/>
            <person name="Mishler D.B."/>
            <person name="Reski R."/>
            <person name="Grigoriev I."/>
            <person name="Quatrano R.S."/>
            <person name="Boore J.L."/>
        </authorList>
    </citation>
    <scope>NUCLEOTIDE SEQUENCE [LARGE SCALE GENOMIC DNA]</scope>
    <source>
        <strain evidence="3 4">cv. Gransden 2004</strain>
    </source>
</reference>
<evidence type="ECO:0000313" key="2">
    <source>
        <dbReference type="EMBL" id="PNR50526.1"/>
    </source>
</evidence>
<dbReference type="FunFam" id="3.70.10.10:FF:000012">
    <property type="entry name" value="cell cycle checkpoint control protein RAD9A"/>
    <property type="match status" value="1"/>
</dbReference>
<dbReference type="InterPro" id="IPR046938">
    <property type="entry name" value="DNA_clamp_sf"/>
</dbReference>
<dbReference type="GO" id="GO:0030896">
    <property type="term" value="C:checkpoint clamp complex"/>
    <property type="evidence" value="ECO:0000318"/>
    <property type="project" value="GO_Central"/>
</dbReference>
<feature type="compositionally biased region" description="Polar residues" evidence="1">
    <location>
        <begin position="322"/>
        <end position="340"/>
    </location>
</feature>
<dbReference type="PaxDb" id="3218-PP1S130_202V6.1"/>
<feature type="compositionally biased region" description="Acidic residues" evidence="1">
    <location>
        <begin position="509"/>
        <end position="526"/>
    </location>
</feature>
<dbReference type="GO" id="GO:0071479">
    <property type="term" value="P:cellular response to ionizing radiation"/>
    <property type="evidence" value="ECO:0000318"/>
    <property type="project" value="GO_Central"/>
</dbReference>
<dbReference type="GO" id="GO:0006281">
    <property type="term" value="P:DNA repair"/>
    <property type="evidence" value="ECO:0000318"/>
    <property type="project" value="GO_Central"/>
</dbReference>
<dbReference type="InterPro" id="IPR007268">
    <property type="entry name" value="Rad9/Ddc1"/>
</dbReference>
<protein>
    <recommendedName>
        <fullName evidence="5">Cell cycle checkpoint control protein RAD9A</fullName>
    </recommendedName>
</protein>
<dbReference type="Gramene" id="Pp3c7_570V3.3">
    <property type="protein sequence ID" value="Pp3c7_570V3.3"/>
    <property type="gene ID" value="Pp3c7_570"/>
</dbReference>
<keyword evidence="4" id="KW-1185">Reference proteome</keyword>
<dbReference type="Gramene" id="Pp3c7_570V3.1">
    <property type="protein sequence ID" value="Pp3c7_570V3.1"/>
    <property type="gene ID" value="Pp3c7_570"/>
</dbReference>
<evidence type="ECO:0000256" key="1">
    <source>
        <dbReference type="SAM" id="MobiDB-lite"/>
    </source>
</evidence>
<feature type="region of interest" description="Disordered" evidence="1">
    <location>
        <begin position="322"/>
        <end position="449"/>
    </location>
</feature>
<organism evidence="2">
    <name type="scientific">Physcomitrium patens</name>
    <name type="common">Spreading-leaved earth moss</name>
    <name type="synonym">Physcomitrella patens</name>
    <dbReference type="NCBI Taxonomy" id="3218"/>
    <lineage>
        <taxon>Eukaryota</taxon>
        <taxon>Viridiplantae</taxon>
        <taxon>Streptophyta</taxon>
        <taxon>Embryophyta</taxon>
        <taxon>Bryophyta</taxon>
        <taxon>Bryophytina</taxon>
        <taxon>Bryopsida</taxon>
        <taxon>Funariidae</taxon>
        <taxon>Funariales</taxon>
        <taxon>Funariaceae</taxon>
        <taxon>Physcomitrium</taxon>
    </lineage>
</organism>
<evidence type="ECO:0000313" key="4">
    <source>
        <dbReference type="Proteomes" id="UP000006727"/>
    </source>
</evidence>
<dbReference type="Pfam" id="PF04139">
    <property type="entry name" value="Rad9"/>
    <property type="match status" value="1"/>
</dbReference>
<evidence type="ECO:0000313" key="3">
    <source>
        <dbReference type="EnsemblPlants" id="Pp3c7_570V3.1"/>
    </source>
</evidence>
<dbReference type="AlphaFoldDB" id="A0A2K1K9S4"/>
<dbReference type="GO" id="GO:0031573">
    <property type="term" value="P:mitotic intra-S DNA damage checkpoint signaling"/>
    <property type="evidence" value="ECO:0000318"/>
    <property type="project" value="GO_Central"/>
</dbReference>
<reference evidence="2 4" key="2">
    <citation type="journal article" date="2018" name="Plant J.">
        <title>The Physcomitrella patens chromosome-scale assembly reveals moss genome structure and evolution.</title>
        <authorList>
            <person name="Lang D."/>
            <person name="Ullrich K.K."/>
            <person name="Murat F."/>
            <person name="Fuchs J."/>
            <person name="Jenkins J."/>
            <person name="Haas F.B."/>
            <person name="Piednoel M."/>
            <person name="Gundlach H."/>
            <person name="Van Bel M."/>
            <person name="Meyberg R."/>
            <person name="Vives C."/>
            <person name="Morata J."/>
            <person name="Symeonidi A."/>
            <person name="Hiss M."/>
            <person name="Muchero W."/>
            <person name="Kamisugi Y."/>
            <person name="Saleh O."/>
            <person name="Blanc G."/>
            <person name="Decker E.L."/>
            <person name="van Gessel N."/>
            <person name="Grimwood J."/>
            <person name="Hayes R.D."/>
            <person name="Graham S.W."/>
            <person name="Gunter L.E."/>
            <person name="McDaniel S.F."/>
            <person name="Hoernstein S.N.W."/>
            <person name="Larsson A."/>
            <person name="Li F.W."/>
            <person name="Perroud P.F."/>
            <person name="Phillips J."/>
            <person name="Ranjan P."/>
            <person name="Rokshar D.S."/>
            <person name="Rothfels C.J."/>
            <person name="Schneider L."/>
            <person name="Shu S."/>
            <person name="Stevenson D.W."/>
            <person name="Thummler F."/>
            <person name="Tillich M."/>
            <person name="Villarreal Aguilar J.C."/>
            <person name="Widiez T."/>
            <person name="Wong G.K."/>
            <person name="Wymore A."/>
            <person name="Zhang Y."/>
            <person name="Zimmer A.D."/>
            <person name="Quatrano R.S."/>
            <person name="Mayer K.F.X."/>
            <person name="Goodstein D."/>
            <person name="Casacuberta J.M."/>
            <person name="Vandepoele K."/>
            <person name="Reski R."/>
            <person name="Cuming A.C."/>
            <person name="Tuskan G.A."/>
            <person name="Maumus F."/>
            <person name="Salse J."/>
            <person name="Schmutz J."/>
            <person name="Rensing S.A."/>
        </authorList>
    </citation>
    <scope>NUCLEOTIDE SEQUENCE [LARGE SCALE GENOMIC DNA]</scope>
    <source>
        <strain evidence="3 4">cv. Gransden 2004</strain>
    </source>
</reference>